<reference evidence="1 2" key="1">
    <citation type="submission" date="2021-01" db="EMBL/GenBank/DDBJ databases">
        <authorList>
            <person name="Ruan W."/>
            <person name="Khan S.A."/>
            <person name="Jeon C.O."/>
        </authorList>
    </citation>
    <scope>NUCLEOTIDE SEQUENCE [LARGE SCALE GENOMIC DNA]</scope>
    <source>
        <strain evidence="1 2">R798</strain>
    </source>
</reference>
<reference evidence="1 2" key="2">
    <citation type="submission" date="2021-08" db="EMBL/GenBank/DDBJ databases">
        <title>Massilia sp. R798.</title>
        <authorList>
            <person name="Baek J.H."/>
            <person name="Jung H.S."/>
            <person name="Kim K.R."/>
            <person name="Jeon C.O."/>
        </authorList>
    </citation>
    <scope>NUCLEOTIDE SEQUENCE [LARGE SCALE GENOMIC DNA]</scope>
    <source>
        <strain evidence="1 2">R798</strain>
    </source>
</reference>
<dbReference type="RefSeq" id="WP_223467064.1">
    <property type="nucleotide sequence ID" value="NZ_JAFBIL020000002.1"/>
</dbReference>
<dbReference type="Proteomes" id="UP000809349">
    <property type="component" value="Unassembled WGS sequence"/>
</dbReference>
<sequence length="90" mass="10243">MKQLLPHIQIGMYEQSRCVLVVDDYELFDFISDYLGDECDLPHESQSSEARPGGEIITMYFPLSVAAATVEQCLLKISPAEIERIHRLNN</sequence>
<accession>A0ABS7SNQ2</accession>
<comment type="caution">
    <text evidence="1">The sequence shown here is derived from an EMBL/GenBank/DDBJ whole genome shotgun (WGS) entry which is preliminary data.</text>
</comment>
<gene>
    <name evidence="1" type="ORF">I4X03_005835</name>
</gene>
<keyword evidence="2" id="KW-1185">Reference proteome</keyword>
<proteinExistence type="predicted"/>
<evidence type="ECO:0000313" key="2">
    <source>
        <dbReference type="Proteomes" id="UP000809349"/>
    </source>
</evidence>
<organism evidence="1 2">
    <name type="scientific">Massilia soli</name>
    <dbReference type="NCBI Taxonomy" id="2792854"/>
    <lineage>
        <taxon>Bacteria</taxon>
        <taxon>Pseudomonadati</taxon>
        <taxon>Pseudomonadota</taxon>
        <taxon>Betaproteobacteria</taxon>
        <taxon>Burkholderiales</taxon>
        <taxon>Oxalobacteraceae</taxon>
        <taxon>Telluria group</taxon>
        <taxon>Massilia</taxon>
    </lineage>
</organism>
<dbReference type="EMBL" id="JAFBIL020000002">
    <property type="protein sequence ID" value="MBZ2206775.1"/>
    <property type="molecule type" value="Genomic_DNA"/>
</dbReference>
<protein>
    <submittedName>
        <fullName evidence="1">Uncharacterized protein</fullName>
    </submittedName>
</protein>
<evidence type="ECO:0000313" key="1">
    <source>
        <dbReference type="EMBL" id="MBZ2206775.1"/>
    </source>
</evidence>
<name>A0ABS7SNQ2_9BURK</name>